<dbReference type="PANTHER" id="PTHR33420">
    <property type="entry name" value="FIMBRIAL SUBUNIT ELFA-RELATED"/>
    <property type="match status" value="1"/>
</dbReference>
<feature type="chain" id="PRO_5026726376" description="Fimbrial-type adhesion domain-containing protein" evidence="5">
    <location>
        <begin position="23"/>
        <end position="175"/>
    </location>
</feature>
<feature type="domain" description="Fimbrial-type adhesion" evidence="6">
    <location>
        <begin position="27"/>
        <end position="174"/>
    </location>
</feature>
<keyword evidence="4" id="KW-0281">Fimbrium</keyword>
<dbReference type="KEGG" id="ptw:TUM18999_29510"/>
<dbReference type="GO" id="GO:0043709">
    <property type="term" value="P:cell adhesion involved in single-species biofilm formation"/>
    <property type="evidence" value="ECO:0007669"/>
    <property type="project" value="TreeGrafter"/>
</dbReference>
<dbReference type="InterPro" id="IPR000259">
    <property type="entry name" value="Adhesion_dom_fimbrial"/>
</dbReference>
<dbReference type="EMBL" id="AP023189">
    <property type="protein sequence ID" value="BCG24760.1"/>
    <property type="molecule type" value="Genomic_DNA"/>
</dbReference>
<evidence type="ECO:0000256" key="1">
    <source>
        <dbReference type="ARBA" id="ARBA00004561"/>
    </source>
</evidence>
<evidence type="ECO:0000256" key="2">
    <source>
        <dbReference type="ARBA" id="ARBA00006671"/>
    </source>
</evidence>
<evidence type="ECO:0000313" key="9">
    <source>
        <dbReference type="Proteomes" id="UP000509383"/>
    </source>
</evidence>
<comment type="subcellular location">
    <subcellularLocation>
        <location evidence="1">Fimbrium</location>
    </subcellularLocation>
</comment>
<dbReference type="GO" id="GO:0009289">
    <property type="term" value="C:pilus"/>
    <property type="evidence" value="ECO:0007669"/>
    <property type="project" value="UniProtKB-SubCell"/>
</dbReference>
<keyword evidence="3 5" id="KW-0732">Signal</keyword>
<dbReference type="Gene3D" id="2.60.40.1090">
    <property type="entry name" value="Fimbrial-type adhesion domain"/>
    <property type="match status" value="1"/>
</dbReference>
<reference evidence="7 9" key="1">
    <citation type="submission" date="2020-05" db="EMBL/GenBank/DDBJ databases">
        <title>Characterization of novel class B3 metallo-beta-lactamase from novel Pseudomonas species.</title>
        <authorList>
            <person name="Yamada K."/>
            <person name="Aoki K."/>
            <person name="Ishii Y."/>
        </authorList>
    </citation>
    <scope>NUCLEOTIDE SEQUENCE [LARGE SCALE GENOMIC DNA]</scope>
    <source>
        <strain evidence="7 9">TUM18999</strain>
        <strain evidence="8 10">TUM20286</strain>
    </source>
</reference>
<comment type="similarity">
    <text evidence="2">Belongs to the fimbrial protein family.</text>
</comment>
<evidence type="ECO:0000313" key="10">
    <source>
        <dbReference type="Proteomes" id="UP001054892"/>
    </source>
</evidence>
<evidence type="ECO:0000313" key="8">
    <source>
        <dbReference type="EMBL" id="GJN54001.1"/>
    </source>
</evidence>
<dbReference type="Proteomes" id="UP000509383">
    <property type="component" value="Chromosome"/>
</dbReference>
<dbReference type="InterPro" id="IPR008966">
    <property type="entry name" value="Adhesion_dom_sf"/>
</dbReference>
<feature type="signal peptide" evidence="5">
    <location>
        <begin position="1"/>
        <end position="22"/>
    </location>
</feature>
<dbReference type="AlphaFoldDB" id="A0A6J4E569"/>
<evidence type="ECO:0000259" key="6">
    <source>
        <dbReference type="Pfam" id="PF00419"/>
    </source>
</evidence>
<dbReference type="Pfam" id="PF00419">
    <property type="entry name" value="Fimbrial"/>
    <property type="match status" value="1"/>
</dbReference>
<dbReference type="SUPFAM" id="SSF49401">
    <property type="entry name" value="Bacterial adhesins"/>
    <property type="match status" value="1"/>
</dbReference>
<dbReference type="EMBL" id="BQKM01000008">
    <property type="protein sequence ID" value="GJN54001.1"/>
    <property type="molecule type" value="Genomic_DNA"/>
</dbReference>
<sequence length="175" mass="18138">MKKFLTASAVLIGVGLSSLALAVDGTIAIKGEVSSSTCGIESNFINQAVQLEPVSQSSLAPGQNAGLKPFLIALTNCAAGTKIKTHFEFGPNVDPTTGTLKNQLTGADASNVVVQLFNSDQQPIRVGSDTNLKEGIADSNGKTFMGFFAAYLAPAGETIKPGQVSTSVTYTMSYE</sequence>
<evidence type="ECO:0000256" key="3">
    <source>
        <dbReference type="ARBA" id="ARBA00022729"/>
    </source>
</evidence>
<evidence type="ECO:0000256" key="5">
    <source>
        <dbReference type="SAM" id="SignalP"/>
    </source>
</evidence>
<accession>A0A6J4E569</accession>
<proteinExistence type="inferred from homology"/>
<dbReference type="InterPro" id="IPR050263">
    <property type="entry name" value="Bact_Fimbrial_Adh_Pro"/>
</dbReference>
<dbReference type="Proteomes" id="UP001054892">
    <property type="component" value="Unassembled WGS sequence"/>
</dbReference>
<gene>
    <name evidence="7" type="ORF">TUM18999_29510</name>
    <name evidence="8" type="ORF">TUM20286_37530</name>
</gene>
<name>A0A6J4E569_9PSED</name>
<evidence type="ECO:0000313" key="7">
    <source>
        <dbReference type="EMBL" id="BCG24760.1"/>
    </source>
</evidence>
<evidence type="ECO:0000256" key="4">
    <source>
        <dbReference type="ARBA" id="ARBA00023263"/>
    </source>
</evidence>
<dbReference type="InterPro" id="IPR036937">
    <property type="entry name" value="Adhesion_dom_fimbrial_sf"/>
</dbReference>
<dbReference type="RefSeq" id="WP_173178688.1">
    <property type="nucleotide sequence ID" value="NZ_AP023189.1"/>
</dbReference>
<dbReference type="PANTHER" id="PTHR33420:SF3">
    <property type="entry name" value="FIMBRIAL SUBUNIT ELFA"/>
    <property type="match status" value="1"/>
</dbReference>
<organism evidence="7 9">
    <name type="scientific">Pseudomonas tohonis</name>
    <dbReference type="NCBI Taxonomy" id="2725477"/>
    <lineage>
        <taxon>Bacteria</taxon>
        <taxon>Pseudomonadati</taxon>
        <taxon>Pseudomonadota</taxon>
        <taxon>Gammaproteobacteria</taxon>
        <taxon>Pseudomonadales</taxon>
        <taxon>Pseudomonadaceae</taxon>
        <taxon>Pseudomonas</taxon>
    </lineage>
</organism>
<keyword evidence="10" id="KW-1185">Reference proteome</keyword>
<protein>
    <recommendedName>
        <fullName evidence="6">Fimbrial-type adhesion domain-containing protein</fullName>
    </recommendedName>
</protein>